<proteinExistence type="predicted"/>
<dbReference type="InterPro" id="IPR017946">
    <property type="entry name" value="PLC-like_Pdiesterase_TIM-brl"/>
</dbReference>
<dbReference type="Proteomes" id="UP000016183">
    <property type="component" value="Unassembled WGS sequence"/>
</dbReference>
<evidence type="ECO:0000313" key="3">
    <source>
        <dbReference type="Proteomes" id="UP000016183"/>
    </source>
</evidence>
<sequence>MSKEILPNAKRPLLFGHRGVSSLAPENTIASFKKAVEMGIPGVELDVHLTKTGELAVIHDSSIKRTGRIYENGKIIEAPDLKVEDLSWEELQKYDFGIWFSKEYEGEKLPLLYDVLKLLGSDIYVDIEIKIDNLKYKGVVEKTYQVLKDILKVLPENPHRFLVSSFNPFAIRYFSKICSDIPTALIYDNHPDNLFFLKKGRGLLFCSPDILKPSYKCFTKKKDKESWCWTVDDNEKALDLIKKGVTGIISNRPQDIKENL</sequence>
<dbReference type="RefSeq" id="WP_010694776.1">
    <property type="nucleotide sequence ID" value="NZ_KB442453.1"/>
</dbReference>
<dbReference type="PANTHER" id="PTHR46211">
    <property type="entry name" value="GLYCEROPHOSPHORYL DIESTER PHOSPHODIESTERASE"/>
    <property type="match status" value="1"/>
</dbReference>
<dbReference type="PATRIC" id="fig|999437.3.peg.1128"/>
<dbReference type="PROSITE" id="PS51704">
    <property type="entry name" value="GP_PDE"/>
    <property type="match status" value="1"/>
</dbReference>
<reference evidence="2 3" key="1">
    <citation type="submission" date="2012-01" db="EMBL/GenBank/DDBJ databases">
        <title>The Genome Sequence of Treponema denticola SP33.</title>
        <authorList>
            <consortium name="The Broad Institute Genome Sequencing Platform"/>
            <person name="Earl A."/>
            <person name="Ward D."/>
            <person name="Feldgarden M."/>
            <person name="Gevers D."/>
            <person name="Blanton J.M."/>
            <person name="Fenno C.J."/>
            <person name="Baranova O.V."/>
            <person name="Mathney J."/>
            <person name="Dewhirst F.E."/>
            <person name="Izard J."/>
            <person name="Young S.K."/>
            <person name="Zeng Q."/>
            <person name="Gargeya S."/>
            <person name="Fitzgerald M."/>
            <person name="Haas B."/>
            <person name="Abouelleil A."/>
            <person name="Alvarado L."/>
            <person name="Arachchi H.M."/>
            <person name="Berlin A."/>
            <person name="Chapman S.B."/>
            <person name="Gearin G."/>
            <person name="Goldberg J."/>
            <person name="Griggs A."/>
            <person name="Gujja S."/>
            <person name="Hansen M."/>
            <person name="Heiman D."/>
            <person name="Howarth C."/>
            <person name="Larimer J."/>
            <person name="Lui A."/>
            <person name="MacDonald P.J.P."/>
            <person name="McCowen C."/>
            <person name="Montmayeur A."/>
            <person name="Murphy C."/>
            <person name="Neiman D."/>
            <person name="Pearson M."/>
            <person name="Priest M."/>
            <person name="Roberts A."/>
            <person name="Saif S."/>
            <person name="Shea T."/>
            <person name="Sisk P."/>
            <person name="Stolte C."/>
            <person name="Sykes S."/>
            <person name="Wortman J."/>
            <person name="Nusbaum C."/>
            <person name="Birren B."/>
        </authorList>
    </citation>
    <scope>NUCLEOTIDE SEQUENCE [LARGE SCALE GENOMIC DNA]</scope>
    <source>
        <strain evidence="2 3">SP33</strain>
    </source>
</reference>
<name>M2AP13_TREDN</name>
<organism evidence="2 3">
    <name type="scientific">Treponema denticola SP33</name>
    <dbReference type="NCBI Taxonomy" id="999437"/>
    <lineage>
        <taxon>Bacteria</taxon>
        <taxon>Pseudomonadati</taxon>
        <taxon>Spirochaetota</taxon>
        <taxon>Spirochaetia</taxon>
        <taxon>Spirochaetales</taxon>
        <taxon>Treponemataceae</taxon>
        <taxon>Treponema</taxon>
    </lineage>
</organism>
<gene>
    <name evidence="2" type="ORF">HMPREF9733_01108</name>
</gene>
<dbReference type="GO" id="GO:0008081">
    <property type="term" value="F:phosphoric diester hydrolase activity"/>
    <property type="evidence" value="ECO:0007669"/>
    <property type="project" value="InterPro"/>
</dbReference>
<dbReference type="Gene3D" id="3.20.20.190">
    <property type="entry name" value="Phosphatidylinositol (PI) phosphodiesterase"/>
    <property type="match status" value="1"/>
</dbReference>
<evidence type="ECO:0000259" key="1">
    <source>
        <dbReference type="PROSITE" id="PS51704"/>
    </source>
</evidence>
<dbReference type="InterPro" id="IPR030395">
    <property type="entry name" value="GP_PDE_dom"/>
</dbReference>
<dbReference type="HOGENOM" id="CLU_030006_3_3_12"/>
<evidence type="ECO:0000313" key="2">
    <source>
        <dbReference type="EMBL" id="EMB25046.1"/>
    </source>
</evidence>
<dbReference type="Pfam" id="PF03009">
    <property type="entry name" value="GDPD"/>
    <property type="match status" value="1"/>
</dbReference>
<dbReference type="GO" id="GO:0006629">
    <property type="term" value="P:lipid metabolic process"/>
    <property type="evidence" value="ECO:0007669"/>
    <property type="project" value="InterPro"/>
</dbReference>
<accession>M2AP13</accession>
<dbReference type="EMBL" id="AGDZ01000019">
    <property type="protein sequence ID" value="EMB25046.1"/>
    <property type="molecule type" value="Genomic_DNA"/>
</dbReference>
<feature type="domain" description="GP-PDE" evidence="1">
    <location>
        <begin position="12"/>
        <end position="260"/>
    </location>
</feature>
<protein>
    <recommendedName>
        <fullName evidence="1">GP-PDE domain-containing protein</fullName>
    </recommendedName>
</protein>
<dbReference type="SUPFAM" id="SSF51695">
    <property type="entry name" value="PLC-like phosphodiesterases"/>
    <property type="match status" value="1"/>
</dbReference>
<dbReference type="OrthoDB" id="384721at2"/>
<dbReference type="PANTHER" id="PTHR46211:SF14">
    <property type="entry name" value="GLYCEROPHOSPHODIESTER PHOSPHODIESTERASE"/>
    <property type="match status" value="1"/>
</dbReference>
<comment type="caution">
    <text evidence="2">The sequence shown here is derived from an EMBL/GenBank/DDBJ whole genome shotgun (WGS) entry which is preliminary data.</text>
</comment>
<dbReference type="AlphaFoldDB" id="M2AP13"/>